<keyword evidence="2" id="KW-1185">Reference proteome</keyword>
<dbReference type="KEGG" id="lhf:JCM16775_0922"/>
<dbReference type="EMBL" id="AP019823">
    <property type="protein sequence ID" value="BBM38214.1"/>
    <property type="molecule type" value="Genomic_DNA"/>
</dbReference>
<gene>
    <name evidence="1" type="ORF">JCM16775_0922</name>
</gene>
<dbReference type="RefSeq" id="WP_006804646.1">
    <property type="nucleotide sequence ID" value="NZ_AP019823.1"/>
</dbReference>
<accession>A0A510JG31</accession>
<organism evidence="1 2">
    <name type="scientific">Leptotrichia hofstadii</name>
    <dbReference type="NCBI Taxonomy" id="157688"/>
    <lineage>
        <taxon>Bacteria</taxon>
        <taxon>Fusobacteriati</taxon>
        <taxon>Fusobacteriota</taxon>
        <taxon>Fusobacteriia</taxon>
        <taxon>Fusobacteriales</taxon>
        <taxon>Leptotrichiaceae</taxon>
        <taxon>Leptotrichia</taxon>
    </lineage>
</organism>
<dbReference type="AlphaFoldDB" id="A0A510JG31"/>
<dbReference type="Proteomes" id="UP000321892">
    <property type="component" value="Chromosome"/>
</dbReference>
<evidence type="ECO:0000313" key="1">
    <source>
        <dbReference type="EMBL" id="BBM38214.1"/>
    </source>
</evidence>
<evidence type="ECO:0000313" key="2">
    <source>
        <dbReference type="Proteomes" id="UP000321892"/>
    </source>
</evidence>
<dbReference type="OrthoDB" id="82398at2"/>
<sequence>MKKLILGIFLVCGMLGFSRYVVSCRVTDVNYNSSTCRSLDSGKYFTFTDGIFDRLEEGYTYTVEFYGNGYNNLYLEDAEFVD</sequence>
<reference evidence="1 2" key="1">
    <citation type="submission" date="2019-07" db="EMBL/GenBank/DDBJ databases">
        <title>Complete Genome Sequence of Leptotrichia hofstadii Strain JCM16775.</title>
        <authorList>
            <person name="Watanabe S."/>
            <person name="Cui L."/>
        </authorList>
    </citation>
    <scope>NUCLEOTIDE SEQUENCE [LARGE SCALE GENOMIC DNA]</scope>
    <source>
        <strain evidence="1 2">JCM16775</strain>
    </source>
</reference>
<proteinExistence type="predicted"/>
<name>A0A510JG31_9FUSO</name>
<protein>
    <submittedName>
        <fullName evidence="1">Uncharacterized protein</fullName>
    </submittedName>
</protein>